<feature type="transmembrane region" description="Helical" evidence="6">
    <location>
        <begin position="166"/>
        <end position="188"/>
    </location>
</feature>
<name>A0A7J3JQ85_9CREN</name>
<proteinExistence type="predicted"/>
<evidence type="ECO:0000259" key="7">
    <source>
        <dbReference type="Pfam" id="PF00361"/>
    </source>
</evidence>
<evidence type="ECO:0000256" key="1">
    <source>
        <dbReference type="ARBA" id="ARBA00004651"/>
    </source>
</evidence>
<evidence type="ECO:0000256" key="6">
    <source>
        <dbReference type="SAM" id="Phobius"/>
    </source>
</evidence>
<evidence type="ECO:0000256" key="2">
    <source>
        <dbReference type="ARBA" id="ARBA00022475"/>
    </source>
</evidence>
<comment type="caution">
    <text evidence="9">The sequence shown here is derived from an EMBL/GenBank/DDBJ whole genome shotgun (WGS) entry which is preliminary data.</text>
</comment>
<evidence type="ECO:0000313" key="9">
    <source>
        <dbReference type="EMBL" id="HGQ17874.1"/>
    </source>
</evidence>
<feature type="domain" description="NADH:quinone oxidoreductase/Mrp antiporter transmembrane" evidence="7">
    <location>
        <begin position="130"/>
        <end position="438"/>
    </location>
</feature>
<dbReference type="AlphaFoldDB" id="A0A7J3JQ85"/>
<dbReference type="PANTHER" id="PTHR42703:SF1">
    <property type="entry name" value="NA(+)_H(+) ANTIPORTER SUBUNIT D1"/>
    <property type="match status" value="1"/>
</dbReference>
<feature type="transmembrane region" description="Helical" evidence="6">
    <location>
        <begin position="6"/>
        <end position="26"/>
    </location>
</feature>
<dbReference type="PANTHER" id="PTHR42703">
    <property type="entry name" value="NADH DEHYDROGENASE"/>
    <property type="match status" value="1"/>
</dbReference>
<keyword evidence="5 6" id="KW-0472">Membrane</keyword>
<dbReference type="EMBL" id="DTAI01000133">
    <property type="protein sequence ID" value="HGN36826.1"/>
    <property type="molecule type" value="Genomic_DNA"/>
</dbReference>
<comment type="subcellular location">
    <subcellularLocation>
        <location evidence="1">Cell membrane</location>
        <topology evidence="1">Multi-pass membrane protein</topology>
    </subcellularLocation>
</comment>
<feature type="transmembrane region" description="Helical" evidence="6">
    <location>
        <begin position="293"/>
        <end position="315"/>
    </location>
</feature>
<feature type="transmembrane region" description="Helical" evidence="6">
    <location>
        <begin position="322"/>
        <end position="340"/>
    </location>
</feature>
<feature type="transmembrane region" description="Helical" evidence="6">
    <location>
        <begin position="466"/>
        <end position="489"/>
    </location>
</feature>
<sequence length="518" mass="57019">MTILLLGFLPIYLMSIAISVTILSFITKDRRIYTILSITASLIAFIISLYILILTLNSGILVYRFGGFPAPLGIVYTVDRLSAFLGTLSMFMLFLTSIYSSWMIRSRWLYLYYLLLFLMATGSIGCLYTGDIFNFFVSLELLAISSYALTAFYRDSPRAIRAALRYAISGMMVTSLYLLSTFIIYGSFGTLNMADIALKTRNPNAVTEFTGTTFGDIIVSSKVAISLMVWVFLFKSAIFPLNFAWQPYAYGEAPTPIAAAFTAIADTVGLYGLMRILYTIFGYDSVLADFRASILLLLRVLAIISALIGALLMNFQRDVKRFIAYSTMVQLSLALLGISLDNIEGIASAVLHILSNSLGDAILFYLAGISIVCCGRTVECLGSLKLKKMIVAIFSGGILNLFGVIPIFIGFWSKALLVLSSVRLGTVIYAVLVLVISGIAAAGYFKILYRIIVSKGIVQPIIKDIAIPYTTSLTLLTLVVVLGTAFFLYRPFMEFVLGIGFDVVNNYNTYIVRTLTIS</sequence>
<feature type="transmembrane region" description="Helical" evidence="6">
    <location>
        <begin position="136"/>
        <end position="154"/>
    </location>
</feature>
<organism evidence="9">
    <name type="scientific">Ignisphaera aggregans</name>
    <dbReference type="NCBI Taxonomy" id="334771"/>
    <lineage>
        <taxon>Archaea</taxon>
        <taxon>Thermoproteota</taxon>
        <taxon>Thermoprotei</taxon>
        <taxon>Desulfurococcales</taxon>
        <taxon>Desulfurococcaceae</taxon>
        <taxon>Ignisphaera</taxon>
    </lineage>
</organism>
<evidence type="ECO:0000313" key="8">
    <source>
        <dbReference type="EMBL" id="HGN36826.1"/>
    </source>
</evidence>
<reference evidence="9" key="1">
    <citation type="journal article" date="2020" name="mSystems">
        <title>Genome- and Community-Level Interaction Insights into Carbon Utilization and Element Cycling Functions of Hydrothermarchaeota in Hydrothermal Sediment.</title>
        <authorList>
            <person name="Zhou Z."/>
            <person name="Liu Y."/>
            <person name="Xu W."/>
            <person name="Pan J."/>
            <person name="Luo Z.H."/>
            <person name="Li M."/>
        </authorList>
    </citation>
    <scope>NUCLEOTIDE SEQUENCE [LARGE SCALE GENOMIC DNA]</scope>
    <source>
        <strain evidence="8">SpSt-618</strain>
        <strain evidence="9">SpSt-657</strain>
    </source>
</reference>
<dbReference type="InterPro" id="IPR050586">
    <property type="entry name" value="CPA3_Na-H_Antiporter_D"/>
</dbReference>
<feature type="transmembrane region" description="Helical" evidence="6">
    <location>
        <begin position="109"/>
        <end position="130"/>
    </location>
</feature>
<feature type="transmembrane region" description="Helical" evidence="6">
    <location>
        <begin position="38"/>
        <end position="63"/>
    </location>
</feature>
<evidence type="ECO:0000256" key="4">
    <source>
        <dbReference type="ARBA" id="ARBA00022989"/>
    </source>
</evidence>
<feature type="transmembrane region" description="Helical" evidence="6">
    <location>
        <begin position="424"/>
        <end position="445"/>
    </location>
</feature>
<dbReference type="GO" id="GO:0005886">
    <property type="term" value="C:plasma membrane"/>
    <property type="evidence" value="ECO:0007669"/>
    <property type="project" value="UniProtKB-SubCell"/>
</dbReference>
<keyword evidence="2" id="KW-1003">Cell membrane</keyword>
<evidence type="ECO:0000256" key="3">
    <source>
        <dbReference type="ARBA" id="ARBA00022692"/>
    </source>
</evidence>
<dbReference type="EMBL" id="DTBZ01000062">
    <property type="protein sequence ID" value="HGQ17874.1"/>
    <property type="molecule type" value="Genomic_DNA"/>
</dbReference>
<feature type="transmembrane region" description="Helical" evidence="6">
    <location>
        <begin position="360"/>
        <end position="378"/>
    </location>
</feature>
<gene>
    <name evidence="8" type="ORF">ENT87_04695</name>
    <name evidence="9" type="ORF">ENU30_02670</name>
</gene>
<dbReference type="Pfam" id="PF00361">
    <property type="entry name" value="Proton_antipo_M"/>
    <property type="match status" value="1"/>
</dbReference>
<evidence type="ECO:0000256" key="5">
    <source>
        <dbReference type="ARBA" id="ARBA00023136"/>
    </source>
</evidence>
<accession>A0A7J3JQ85</accession>
<dbReference type="InterPro" id="IPR001750">
    <property type="entry name" value="ND/Mrp_TM"/>
</dbReference>
<keyword evidence="3 6" id="KW-0812">Transmembrane</keyword>
<feature type="transmembrane region" description="Helical" evidence="6">
    <location>
        <begin position="390"/>
        <end position="412"/>
    </location>
</feature>
<protein>
    <recommendedName>
        <fullName evidence="7">NADH:quinone oxidoreductase/Mrp antiporter transmembrane domain-containing protein</fullName>
    </recommendedName>
</protein>
<feature type="transmembrane region" description="Helical" evidence="6">
    <location>
        <begin position="223"/>
        <end position="245"/>
    </location>
</feature>
<feature type="transmembrane region" description="Helical" evidence="6">
    <location>
        <begin position="257"/>
        <end position="281"/>
    </location>
</feature>
<keyword evidence="4 6" id="KW-1133">Transmembrane helix</keyword>
<feature type="transmembrane region" description="Helical" evidence="6">
    <location>
        <begin position="83"/>
        <end position="102"/>
    </location>
</feature>